<comment type="subcellular location">
    <subcellularLocation>
        <location evidence="1">Cell membrane</location>
        <topology evidence="1">Multi-pass membrane protein</topology>
    </subcellularLocation>
</comment>
<dbReference type="PANTHER" id="PTHR30460:SF0">
    <property type="entry name" value="MODERATE CONDUCTANCE MECHANOSENSITIVE CHANNEL YBIO"/>
    <property type="match status" value="1"/>
</dbReference>
<evidence type="ECO:0000313" key="10">
    <source>
        <dbReference type="EMBL" id="HHE04447.1"/>
    </source>
</evidence>
<feature type="domain" description="Mechanosensitive ion channel MscS C-terminal" evidence="9">
    <location>
        <begin position="175"/>
        <end position="261"/>
    </location>
</feature>
<accession>A0A7C5H5C9</accession>
<keyword evidence="3" id="KW-1003">Cell membrane</keyword>
<keyword evidence="5 7" id="KW-1133">Transmembrane helix</keyword>
<name>A0A7C5H5C9_UNCW3</name>
<dbReference type="GO" id="GO:0005886">
    <property type="term" value="C:plasma membrane"/>
    <property type="evidence" value="ECO:0007669"/>
    <property type="project" value="UniProtKB-SubCell"/>
</dbReference>
<gene>
    <name evidence="10" type="ORF">ENL19_00115</name>
</gene>
<dbReference type="AlphaFoldDB" id="A0A7C5H5C9"/>
<dbReference type="InterPro" id="IPR010920">
    <property type="entry name" value="LSM_dom_sf"/>
</dbReference>
<dbReference type="GO" id="GO:0008381">
    <property type="term" value="F:mechanosensitive monoatomic ion channel activity"/>
    <property type="evidence" value="ECO:0007669"/>
    <property type="project" value="InterPro"/>
</dbReference>
<reference evidence="10" key="1">
    <citation type="journal article" date="2020" name="mSystems">
        <title>Genome- and Community-Level Interaction Insights into Carbon Utilization and Element Cycling Functions of Hydrothermarchaeota in Hydrothermal Sediment.</title>
        <authorList>
            <person name="Zhou Z."/>
            <person name="Liu Y."/>
            <person name="Xu W."/>
            <person name="Pan J."/>
            <person name="Luo Z.H."/>
            <person name="Li M."/>
        </authorList>
    </citation>
    <scope>NUCLEOTIDE SEQUENCE [LARGE SCALE GENOMIC DNA]</scope>
    <source>
        <strain evidence="10">HyVt-74</strain>
    </source>
</reference>
<dbReference type="Gene3D" id="1.10.287.1260">
    <property type="match status" value="1"/>
</dbReference>
<feature type="domain" description="Mechanosensitive ion channel MscS" evidence="8">
    <location>
        <begin position="103"/>
        <end position="167"/>
    </location>
</feature>
<dbReference type="SUPFAM" id="SSF50182">
    <property type="entry name" value="Sm-like ribonucleoproteins"/>
    <property type="match status" value="1"/>
</dbReference>
<dbReference type="SUPFAM" id="SSF82689">
    <property type="entry name" value="Mechanosensitive channel protein MscS (YggB), C-terminal domain"/>
    <property type="match status" value="1"/>
</dbReference>
<proteinExistence type="inferred from homology"/>
<dbReference type="InterPro" id="IPR023408">
    <property type="entry name" value="MscS_beta-dom_sf"/>
</dbReference>
<dbReference type="SUPFAM" id="SSF82861">
    <property type="entry name" value="Mechanosensitive channel protein MscS (YggB), transmembrane region"/>
    <property type="match status" value="1"/>
</dbReference>
<evidence type="ECO:0000256" key="2">
    <source>
        <dbReference type="ARBA" id="ARBA00008017"/>
    </source>
</evidence>
<dbReference type="InterPro" id="IPR011014">
    <property type="entry name" value="MscS_channel_TM-2"/>
</dbReference>
<evidence type="ECO:0000259" key="9">
    <source>
        <dbReference type="Pfam" id="PF21082"/>
    </source>
</evidence>
<dbReference type="Gene3D" id="3.30.70.100">
    <property type="match status" value="1"/>
</dbReference>
<evidence type="ECO:0000256" key="5">
    <source>
        <dbReference type="ARBA" id="ARBA00022989"/>
    </source>
</evidence>
<keyword evidence="6 7" id="KW-0472">Membrane</keyword>
<evidence type="ECO:0000256" key="4">
    <source>
        <dbReference type="ARBA" id="ARBA00022692"/>
    </source>
</evidence>
<evidence type="ECO:0000256" key="1">
    <source>
        <dbReference type="ARBA" id="ARBA00004651"/>
    </source>
</evidence>
<sequence>MKQLKALLLTHGIKIIAILIIWLVLHYFTRKLLSKFFSFKEKGKSSEGLKRVHTIYKFSATIADIFYFLIFAIVLLKEFGIEIGPMLAGLGVAGVAAGIGAQDLIKDIIGGFFIITEDIYRIGDSIEIEGNVGTVESITMRITRLRNFDGGLITIPNGQIRAVKNNTRGWSRVILKVSVAYRENLDRVIEVTKSILLNIWKSEHLNNKILEQPEVLGVNDLQNSGVEIMSVIKTLPGEQWSIGREARKRIKEGFDRAGIEIPFPQITIHFKKEGT</sequence>
<evidence type="ECO:0000256" key="7">
    <source>
        <dbReference type="SAM" id="Phobius"/>
    </source>
</evidence>
<comment type="caution">
    <text evidence="10">The sequence shown here is derived from an EMBL/GenBank/DDBJ whole genome shotgun (WGS) entry which is preliminary data.</text>
</comment>
<feature type="transmembrane region" description="Helical" evidence="7">
    <location>
        <begin position="7"/>
        <end position="28"/>
    </location>
</feature>
<dbReference type="Pfam" id="PF00924">
    <property type="entry name" value="MS_channel_2nd"/>
    <property type="match status" value="1"/>
</dbReference>
<dbReference type="InterPro" id="IPR045276">
    <property type="entry name" value="YbiO_bact"/>
</dbReference>
<protein>
    <submittedName>
        <fullName evidence="10">Mechanosensitive ion channel family protein</fullName>
    </submittedName>
</protein>
<dbReference type="EMBL" id="DRTB01000009">
    <property type="protein sequence ID" value="HHE04447.1"/>
    <property type="molecule type" value="Genomic_DNA"/>
</dbReference>
<dbReference type="InterPro" id="IPR049278">
    <property type="entry name" value="MS_channel_C"/>
</dbReference>
<dbReference type="InterPro" id="IPR011066">
    <property type="entry name" value="MscS_channel_C_sf"/>
</dbReference>
<dbReference type="Pfam" id="PF21082">
    <property type="entry name" value="MS_channel_3rd"/>
    <property type="match status" value="1"/>
</dbReference>
<dbReference type="Gene3D" id="2.30.30.60">
    <property type="match status" value="1"/>
</dbReference>
<evidence type="ECO:0000256" key="3">
    <source>
        <dbReference type="ARBA" id="ARBA00022475"/>
    </source>
</evidence>
<feature type="transmembrane region" description="Helical" evidence="7">
    <location>
        <begin position="55"/>
        <end position="76"/>
    </location>
</feature>
<evidence type="ECO:0000256" key="6">
    <source>
        <dbReference type="ARBA" id="ARBA00023136"/>
    </source>
</evidence>
<evidence type="ECO:0000259" key="8">
    <source>
        <dbReference type="Pfam" id="PF00924"/>
    </source>
</evidence>
<dbReference type="InterPro" id="IPR006685">
    <property type="entry name" value="MscS_channel_2nd"/>
</dbReference>
<dbReference type="Proteomes" id="UP000886110">
    <property type="component" value="Unassembled WGS sequence"/>
</dbReference>
<dbReference type="PANTHER" id="PTHR30460">
    <property type="entry name" value="MODERATE CONDUCTANCE MECHANOSENSITIVE CHANNEL YBIO"/>
    <property type="match status" value="1"/>
</dbReference>
<comment type="similarity">
    <text evidence="2">Belongs to the MscS (TC 1.A.23) family.</text>
</comment>
<keyword evidence="4 7" id="KW-0812">Transmembrane</keyword>
<organism evidence="10">
    <name type="scientific">candidate division WOR-3 bacterium</name>
    <dbReference type="NCBI Taxonomy" id="2052148"/>
    <lineage>
        <taxon>Bacteria</taxon>
        <taxon>Bacteria division WOR-3</taxon>
    </lineage>
</organism>